<protein>
    <submittedName>
        <fullName evidence="2">Uncharacterized membrane protein</fullName>
    </submittedName>
</protein>
<keyword evidence="1" id="KW-0812">Transmembrane</keyword>
<dbReference type="PANTHER" id="PTHR36974">
    <property type="entry name" value="MEMBRANE PROTEIN-RELATED"/>
    <property type="match status" value="1"/>
</dbReference>
<dbReference type="Proteomes" id="UP000184462">
    <property type="component" value="Unassembled WGS sequence"/>
</dbReference>
<dbReference type="OrthoDB" id="327939at2"/>
<keyword evidence="3" id="KW-1185">Reference proteome</keyword>
<keyword evidence="1" id="KW-1133">Transmembrane helix</keyword>
<evidence type="ECO:0000313" key="3">
    <source>
        <dbReference type="Proteomes" id="UP000184462"/>
    </source>
</evidence>
<gene>
    <name evidence="2" type="ORF">SAMN05444278_1021</name>
</gene>
<dbReference type="STRING" id="1155689.SAMN05444278_1021"/>
<feature type="transmembrane region" description="Helical" evidence="1">
    <location>
        <begin position="6"/>
        <end position="26"/>
    </location>
</feature>
<evidence type="ECO:0000256" key="1">
    <source>
        <dbReference type="SAM" id="Phobius"/>
    </source>
</evidence>
<dbReference type="AlphaFoldDB" id="A0A1M4TSV0"/>
<feature type="transmembrane region" description="Helical" evidence="1">
    <location>
        <begin position="38"/>
        <end position="56"/>
    </location>
</feature>
<evidence type="ECO:0000313" key="2">
    <source>
        <dbReference type="EMBL" id="SHE47486.1"/>
    </source>
</evidence>
<feature type="transmembrane region" description="Helical" evidence="1">
    <location>
        <begin position="62"/>
        <end position="79"/>
    </location>
</feature>
<name>A0A1M4TSV0_9FLAO</name>
<reference evidence="2 3" key="1">
    <citation type="submission" date="2016-11" db="EMBL/GenBank/DDBJ databases">
        <authorList>
            <person name="Jaros S."/>
            <person name="Januszkiewicz K."/>
            <person name="Wedrychowicz H."/>
        </authorList>
    </citation>
    <scope>NUCLEOTIDE SEQUENCE [LARGE SCALE GENOMIC DNA]</scope>
    <source>
        <strain evidence="2 3">DSM 25661</strain>
    </source>
</reference>
<sequence>MFSIYLISVIFIIGGAFHFIKPKIYLRVMPLYLPYRLFLIYLSGGLEILAGLLFYFHNTRIFGGYLIIGLLSIFLVVHVNMLRGGKHAAGLPMWILVIRLLLQFILIYWITYLI</sequence>
<dbReference type="EMBL" id="FQTW01000002">
    <property type="protein sequence ID" value="SHE47486.1"/>
    <property type="molecule type" value="Genomic_DNA"/>
</dbReference>
<proteinExistence type="predicted"/>
<feature type="transmembrane region" description="Helical" evidence="1">
    <location>
        <begin position="91"/>
        <end position="111"/>
    </location>
</feature>
<organism evidence="2 3">
    <name type="scientific">Psychroflexus salarius</name>
    <dbReference type="NCBI Taxonomy" id="1155689"/>
    <lineage>
        <taxon>Bacteria</taxon>
        <taxon>Pseudomonadati</taxon>
        <taxon>Bacteroidota</taxon>
        <taxon>Flavobacteriia</taxon>
        <taxon>Flavobacteriales</taxon>
        <taxon>Flavobacteriaceae</taxon>
        <taxon>Psychroflexus</taxon>
    </lineage>
</organism>
<keyword evidence="1" id="KW-0472">Membrane</keyword>
<dbReference type="PANTHER" id="PTHR36974:SF1">
    <property type="entry name" value="DOXX FAMILY MEMBRANE PROTEIN"/>
    <property type="match status" value="1"/>
</dbReference>
<accession>A0A1M4TSV0</accession>